<organism evidence="2 3">
    <name type="scientific">Perkinsus olseni</name>
    <name type="common">Perkinsus atlanticus</name>
    <dbReference type="NCBI Taxonomy" id="32597"/>
    <lineage>
        <taxon>Eukaryota</taxon>
        <taxon>Sar</taxon>
        <taxon>Alveolata</taxon>
        <taxon>Perkinsozoa</taxon>
        <taxon>Perkinsea</taxon>
        <taxon>Perkinsida</taxon>
        <taxon>Perkinsidae</taxon>
        <taxon>Perkinsus</taxon>
    </lineage>
</organism>
<dbReference type="InterPro" id="IPR027417">
    <property type="entry name" value="P-loop_NTPase"/>
</dbReference>
<name>A0A7J6RHY7_PEROL</name>
<dbReference type="Gene3D" id="3.40.50.300">
    <property type="entry name" value="P-loop containing nucleotide triphosphate hydrolases"/>
    <property type="match status" value="1"/>
</dbReference>
<feature type="compositionally biased region" description="Basic and acidic residues" evidence="1">
    <location>
        <begin position="103"/>
        <end position="115"/>
    </location>
</feature>
<dbReference type="Proteomes" id="UP000553632">
    <property type="component" value="Unassembled WGS sequence"/>
</dbReference>
<protein>
    <submittedName>
        <fullName evidence="2">Uncharacterized protein</fullName>
    </submittedName>
</protein>
<dbReference type="AlphaFoldDB" id="A0A7J6RHY7"/>
<dbReference type="EMBL" id="JABANO010025366">
    <property type="protein sequence ID" value="KAF4720364.1"/>
    <property type="molecule type" value="Genomic_DNA"/>
</dbReference>
<evidence type="ECO:0000256" key="1">
    <source>
        <dbReference type="SAM" id="MobiDB-lite"/>
    </source>
</evidence>
<evidence type="ECO:0000313" key="2">
    <source>
        <dbReference type="EMBL" id="KAF4720364.1"/>
    </source>
</evidence>
<sequence>DVMQGVGKLTNLVPIITKVDQVSRFELSVIRASVRQSLLAAKVAVFEDWYGVRSYAATSVDPDNGGSSVATGVTPDEAQDGAVGTSTTSRGETRTLSKGPKTKWIDRESSRHSSDRPPISLFCG</sequence>
<reference evidence="2 3" key="1">
    <citation type="submission" date="2020-04" db="EMBL/GenBank/DDBJ databases">
        <title>Perkinsus olseni comparative genomics.</title>
        <authorList>
            <person name="Bogema D.R."/>
        </authorList>
    </citation>
    <scope>NUCLEOTIDE SEQUENCE [LARGE SCALE GENOMIC DNA]</scope>
    <source>
        <strain evidence="2 3">ATCC PRA-207</strain>
    </source>
</reference>
<feature type="non-terminal residue" evidence="2">
    <location>
        <position position="1"/>
    </location>
</feature>
<comment type="caution">
    <text evidence="2">The sequence shown here is derived from an EMBL/GenBank/DDBJ whole genome shotgun (WGS) entry which is preliminary data.</text>
</comment>
<accession>A0A7J6RHY7</accession>
<proteinExistence type="predicted"/>
<gene>
    <name evidence="2" type="ORF">FOZ63_013097</name>
</gene>
<keyword evidence="3" id="KW-1185">Reference proteome</keyword>
<feature type="region of interest" description="Disordered" evidence="1">
    <location>
        <begin position="57"/>
        <end position="124"/>
    </location>
</feature>
<evidence type="ECO:0000313" key="3">
    <source>
        <dbReference type="Proteomes" id="UP000553632"/>
    </source>
</evidence>